<name>A0ABS7YWK3_9FIRM</name>
<sequence length="64" mass="7491">MRKNNLDKLEFYTSLSSAILVYVLAYLQYSKGKEVWWLILIAAILMTANAYVKYRKIEKDDGNL</sequence>
<keyword evidence="1" id="KW-1133">Transmembrane helix</keyword>
<proteinExistence type="predicted"/>
<evidence type="ECO:0000256" key="1">
    <source>
        <dbReference type="SAM" id="Phobius"/>
    </source>
</evidence>
<protein>
    <submittedName>
        <fullName evidence="2">Uncharacterized protein</fullName>
    </submittedName>
</protein>
<accession>A0ABS7YWK3</accession>
<dbReference type="RefSeq" id="WP_209773757.1">
    <property type="nucleotide sequence ID" value="NZ_JAGGLO010000004.1"/>
</dbReference>
<keyword evidence="1" id="KW-0812">Transmembrane</keyword>
<gene>
    <name evidence="2" type="ORF">LDJ82_04245</name>
</gene>
<reference evidence="3" key="1">
    <citation type="submission" date="2023-07" db="EMBL/GenBank/DDBJ databases">
        <title>FDA dAtabase for Regulatory Grade micrObial Sequences (FDA-ARGOS): Supporting development and validation of Infectious Disease Dx tests.</title>
        <authorList>
            <person name="Sproer C."/>
            <person name="Gronow S."/>
            <person name="Severitt S."/>
            <person name="Schroder I."/>
            <person name="Tallon L."/>
            <person name="Sadzewicz L."/>
            <person name="Zhao X."/>
            <person name="Boylan J."/>
            <person name="Ott S."/>
            <person name="Bowen H."/>
            <person name="Vavikolanu K."/>
            <person name="Hazen T."/>
            <person name="Aluvathingal J."/>
            <person name="Nadendla S."/>
            <person name="Lowell S."/>
            <person name="Myers T."/>
            <person name="Yan Y."/>
        </authorList>
    </citation>
    <scope>NUCLEOTIDE SEQUENCE [LARGE SCALE GENOMIC DNA]</scope>
    <source>
        <strain evidence="3">FDAARGOS_1538</strain>
    </source>
</reference>
<dbReference type="EMBL" id="JAIWIY010000001">
    <property type="protein sequence ID" value="MCA2096122.1"/>
    <property type="molecule type" value="Genomic_DNA"/>
</dbReference>
<feature type="transmembrane region" description="Helical" evidence="1">
    <location>
        <begin position="12"/>
        <end position="29"/>
    </location>
</feature>
<keyword evidence="1" id="KW-0472">Membrane</keyword>
<comment type="caution">
    <text evidence="2">The sequence shown here is derived from an EMBL/GenBank/DDBJ whole genome shotgun (WGS) entry which is preliminary data.</text>
</comment>
<organism evidence="2 3">
    <name type="scientific">Anaerococcus degeneri</name>
    <dbReference type="NCBI Taxonomy" id="361500"/>
    <lineage>
        <taxon>Bacteria</taxon>
        <taxon>Bacillati</taxon>
        <taxon>Bacillota</taxon>
        <taxon>Tissierellia</taxon>
        <taxon>Tissierellales</taxon>
        <taxon>Peptoniphilaceae</taxon>
        <taxon>Anaerococcus</taxon>
    </lineage>
</organism>
<evidence type="ECO:0000313" key="2">
    <source>
        <dbReference type="EMBL" id="MCA2096122.1"/>
    </source>
</evidence>
<keyword evidence="3" id="KW-1185">Reference proteome</keyword>
<feature type="transmembrane region" description="Helical" evidence="1">
    <location>
        <begin position="35"/>
        <end position="52"/>
    </location>
</feature>
<dbReference type="Proteomes" id="UP001198374">
    <property type="component" value="Unassembled WGS sequence"/>
</dbReference>
<evidence type="ECO:0000313" key="3">
    <source>
        <dbReference type="Proteomes" id="UP001198374"/>
    </source>
</evidence>